<protein>
    <submittedName>
        <fullName evidence="1">DUF2948 family protein</fullName>
    </submittedName>
</protein>
<proteinExistence type="predicted"/>
<accession>A0A6B0TPL2</accession>
<comment type="caution">
    <text evidence="1">The sequence shown here is derived from an EMBL/GenBank/DDBJ whole genome shotgun (WGS) entry which is preliminary data.</text>
</comment>
<dbReference type="InterPro" id="IPR021335">
    <property type="entry name" value="DUF2948"/>
</dbReference>
<gene>
    <name evidence="1" type="ORF">GSH16_13890</name>
</gene>
<dbReference type="RefSeq" id="WP_160856124.1">
    <property type="nucleotide sequence ID" value="NZ_WUWG01000006.1"/>
</dbReference>
<evidence type="ECO:0000313" key="2">
    <source>
        <dbReference type="Proteomes" id="UP000436016"/>
    </source>
</evidence>
<dbReference type="EMBL" id="WUWG01000006">
    <property type="protein sequence ID" value="MXU66537.1"/>
    <property type="molecule type" value="Genomic_DNA"/>
</dbReference>
<dbReference type="AlphaFoldDB" id="A0A6B0TPL2"/>
<evidence type="ECO:0000313" key="1">
    <source>
        <dbReference type="EMBL" id="MXU66537.1"/>
    </source>
</evidence>
<reference evidence="1 2" key="1">
    <citation type="submission" date="2019-12" db="EMBL/GenBank/DDBJ databases">
        <title>Strain KN286 was isolated from seawater, which was collected from Caroline Seamount in the tropical western Pacific.</title>
        <authorList>
            <person name="Wang Q."/>
        </authorList>
    </citation>
    <scope>NUCLEOTIDE SEQUENCE [LARGE SCALE GENOMIC DNA]</scope>
    <source>
        <strain evidence="1 2">KN286</strain>
    </source>
</reference>
<keyword evidence="2" id="KW-1185">Reference proteome</keyword>
<dbReference type="Proteomes" id="UP000436016">
    <property type="component" value="Unassembled WGS sequence"/>
</dbReference>
<sequence>MADARFEDGAEQPLRLKAESAEDLAVLSAMVQDAVAQTAEMSWLPRHRRFALLINRFRWEDRDQAAQQKRAYERVQATLVIDGALKVRSNGIDPADKDLVLDLLALRFVEGDAPAGRLTLIFAGDGEIAIDVECLDVTLTDQSRPYVARAKEAPRHPLD</sequence>
<organism evidence="1 2">
    <name type="scientific">Oceanomicrobium pacificus</name>
    <dbReference type="NCBI Taxonomy" id="2692916"/>
    <lineage>
        <taxon>Bacteria</taxon>
        <taxon>Pseudomonadati</taxon>
        <taxon>Pseudomonadota</taxon>
        <taxon>Alphaproteobacteria</taxon>
        <taxon>Rhodobacterales</taxon>
        <taxon>Paracoccaceae</taxon>
        <taxon>Oceanomicrobium</taxon>
    </lineage>
</organism>
<dbReference type="Pfam" id="PF11164">
    <property type="entry name" value="DUF2948"/>
    <property type="match status" value="1"/>
</dbReference>
<name>A0A6B0TPL2_9RHOB</name>